<dbReference type="Gene3D" id="3.40.50.1820">
    <property type="entry name" value="alpha/beta hydrolase"/>
    <property type="match status" value="1"/>
</dbReference>
<reference evidence="7 8" key="1">
    <citation type="submission" date="2024-01" db="EMBL/GenBank/DDBJ databases">
        <title>Hyphobacterium bacterium isolated from marine sediment.</title>
        <authorList>
            <person name="Zhao S."/>
        </authorList>
    </citation>
    <scope>NUCLEOTIDE SEQUENCE [LARGE SCALE GENOMIC DNA]</scope>
    <source>
        <strain evidence="7 8">Y60-23</strain>
    </source>
</reference>
<evidence type="ECO:0000256" key="6">
    <source>
        <dbReference type="SAM" id="SignalP"/>
    </source>
</evidence>
<evidence type="ECO:0000313" key="7">
    <source>
        <dbReference type="EMBL" id="MEE2566141.1"/>
    </source>
</evidence>
<evidence type="ECO:0000313" key="8">
    <source>
        <dbReference type="Proteomes" id="UP001310692"/>
    </source>
</evidence>
<dbReference type="PANTHER" id="PTHR11802">
    <property type="entry name" value="SERINE PROTEASE FAMILY S10 SERINE CARBOXYPEPTIDASE"/>
    <property type="match status" value="1"/>
</dbReference>
<feature type="chain" id="PRO_5046748185" evidence="6">
    <location>
        <begin position="22"/>
        <end position="501"/>
    </location>
</feature>
<dbReference type="PROSITE" id="PS51257">
    <property type="entry name" value="PROKAR_LIPOPROTEIN"/>
    <property type="match status" value="1"/>
</dbReference>
<dbReference type="RefSeq" id="WP_330195682.1">
    <property type="nucleotide sequence ID" value="NZ_JAZDRO010000002.1"/>
</dbReference>
<dbReference type="InterPro" id="IPR029058">
    <property type="entry name" value="AB_hydrolase_fold"/>
</dbReference>
<sequence length="501" mass="55220">MFRTILTLVSGLALAACSAGAQEATSEETGDGARVYETTGQVTAGGERVRYRVVAGEMILTGEDGEPNAAIFSTAYIREGAGDPSTRPVAFIFNGGPGSASLWLHMGVFGPRRVVLPADVSDDGAPPYPIVENEHSILDVADLVFVDPVGTGWSHPVGESDGSEFWGVREDAASLGAFIRRWLTENRRWNSPKFLLGESYGTTRIAALMNELQGGWTDVSINGVALISTVLDFRFDDTSDGNDIGYTGLLPGFAATAWYHERIDRSAWNGDLEAFIDEVREFTYSDYMPALMRGVSLPEDQRRAVAAQMSRYLGLSVDYLMRANLRVSLSRFMRELMREDGLSVGRLDSRYTGMEADGVGEGPDYDPSAYGIDGAYTAAMLDYFTRELEVDITDEYSVIDIPTSRGWDRSTGQGAAYTNVGPWLARAMRQNSDLDVLVAQGYYDLATPFFAAELMFNQPGFDPERVHFRYYESGHMMYVHEPSLEALAEHVRALIRDELED</sequence>
<dbReference type="PANTHER" id="PTHR11802:SF3">
    <property type="entry name" value="RETINOID-INDUCIBLE SERINE CARBOXYPEPTIDASE"/>
    <property type="match status" value="1"/>
</dbReference>
<feature type="signal peptide" evidence="6">
    <location>
        <begin position="1"/>
        <end position="21"/>
    </location>
</feature>
<accession>A0ABU7LX69</accession>
<keyword evidence="4" id="KW-0378">Hydrolase</keyword>
<dbReference type="Pfam" id="PF00450">
    <property type="entry name" value="Peptidase_S10"/>
    <property type="match status" value="1"/>
</dbReference>
<name>A0ABU7LX69_9PROT</name>
<dbReference type="InterPro" id="IPR001563">
    <property type="entry name" value="Peptidase_S10"/>
</dbReference>
<dbReference type="Proteomes" id="UP001310692">
    <property type="component" value="Unassembled WGS sequence"/>
</dbReference>
<evidence type="ECO:0000256" key="3">
    <source>
        <dbReference type="ARBA" id="ARBA00022729"/>
    </source>
</evidence>
<evidence type="ECO:0000256" key="1">
    <source>
        <dbReference type="ARBA" id="ARBA00022645"/>
    </source>
</evidence>
<keyword evidence="8" id="KW-1185">Reference proteome</keyword>
<comment type="caution">
    <text evidence="7">The sequence shown here is derived from an EMBL/GenBank/DDBJ whole genome shotgun (WGS) entry which is preliminary data.</text>
</comment>
<keyword evidence="2" id="KW-0645">Protease</keyword>
<gene>
    <name evidence="7" type="ORF">V0U35_05560</name>
</gene>
<keyword evidence="5" id="KW-0325">Glycoprotein</keyword>
<evidence type="ECO:0000256" key="2">
    <source>
        <dbReference type="ARBA" id="ARBA00022670"/>
    </source>
</evidence>
<organism evidence="7 8">
    <name type="scientific">Hyphobacterium marinum</name>
    <dbReference type="NCBI Taxonomy" id="3116574"/>
    <lineage>
        <taxon>Bacteria</taxon>
        <taxon>Pseudomonadati</taxon>
        <taxon>Pseudomonadota</taxon>
        <taxon>Alphaproteobacteria</taxon>
        <taxon>Maricaulales</taxon>
        <taxon>Maricaulaceae</taxon>
        <taxon>Hyphobacterium</taxon>
    </lineage>
</organism>
<keyword evidence="1" id="KW-0121">Carboxypeptidase</keyword>
<evidence type="ECO:0000256" key="5">
    <source>
        <dbReference type="ARBA" id="ARBA00023180"/>
    </source>
</evidence>
<keyword evidence="3 6" id="KW-0732">Signal</keyword>
<proteinExistence type="predicted"/>
<dbReference type="SUPFAM" id="SSF53474">
    <property type="entry name" value="alpha/beta-Hydrolases"/>
    <property type="match status" value="1"/>
</dbReference>
<protein>
    <submittedName>
        <fullName evidence="7">Peptidase S10</fullName>
    </submittedName>
</protein>
<dbReference type="EMBL" id="JAZDRO010000002">
    <property type="protein sequence ID" value="MEE2566141.1"/>
    <property type="molecule type" value="Genomic_DNA"/>
</dbReference>
<evidence type="ECO:0000256" key="4">
    <source>
        <dbReference type="ARBA" id="ARBA00022801"/>
    </source>
</evidence>